<organism evidence="3">
    <name type="scientific">uncultured prokaryote</name>
    <dbReference type="NCBI Taxonomy" id="198431"/>
    <lineage>
        <taxon>unclassified sequences</taxon>
        <taxon>environmental samples</taxon>
    </lineage>
</organism>
<protein>
    <recommendedName>
        <fullName evidence="2">Integrase catalytic domain-containing protein</fullName>
    </recommendedName>
</protein>
<dbReference type="NCBIfam" id="NF033546">
    <property type="entry name" value="transpos_IS21"/>
    <property type="match status" value="1"/>
</dbReference>
<dbReference type="PROSITE" id="PS50994">
    <property type="entry name" value="INTEGRASE"/>
    <property type="match status" value="1"/>
</dbReference>
<dbReference type="InterPro" id="IPR012337">
    <property type="entry name" value="RNaseH-like_sf"/>
</dbReference>
<dbReference type="PANTHER" id="PTHR35004">
    <property type="entry name" value="TRANSPOSASE RV3428C-RELATED"/>
    <property type="match status" value="1"/>
</dbReference>
<reference evidence="3" key="2">
    <citation type="submission" date="2015-07" db="EMBL/GenBank/DDBJ databases">
        <title>Plasmids, circular viruses and viroids from rat gut.</title>
        <authorList>
            <person name="Jorgensen T.J."/>
            <person name="Hansen M.A."/>
            <person name="Xu Z."/>
            <person name="Tabak M.A."/>
            <person name="Sorensen S.J."/>
            <person name="Hansen L.H."/>
        </authorList>
    </citation>
    <scope>NUCLEOTIDE SEQUENCE</scope>
    <source>
        <strain evidence="3">RGRH0640</strain>
    </source>
</reference>
<evidence type="ECO:0000313" key="3">
    <source>
        <dbReference type="EMBL" id="CRY95492.1"/>
    </source>
</evidence>
<dbReference type="AlphaFoldDB" id="A0A0H5QHY8"/>
<dbReference type="InterPro" id="IPR054353">
    <property type="entry name" value="IstA-like_C"/>
</dbReference>
<dbReference type="Gene3D" id="3.30.420.10">
    <property type="entry name" value="Ribonuclease H-like superfamily/Ribonuclease H"/>
    <property type="match status" value="1"/>
</dbReference>
<feature type="domain" description="Integrase catalytic" evidence="2">
    <location>
        <begin position="142"/>
        <end position="315"/>
    </location>
</feature>
<dbReference type="EMBL" id="LN853266">
    <property type="protein sequence ID" value="CRY95492.1"/>
    <property type="molecule type" value="Genomic_DNA"/>
</dbReference>
<reference evidence="3" key="1">
    <citation type="submission" date="2015-06" db="EMBL/GenBank/DDBJ databases">
        <authorList>
            <person name="Joergensen T."/>
        </authorList>
    </citation>
    <scope>NUCLEOTIDE SEQUENCE</scope>
    <source>
        <strain evidence="3">RGRH0640</strain>
    </source>
</reference>
<dbReference type="GO" id="GO:0015074">
    <property type="term" value="P:DNA integration"/>
    <property type="evidence" value="ECO:0007669"/>
    <property type="project" value="InterPro"/>
</dbReference>
<dbReference type="GO" id="GO:0003676">
    <property type="term" value="F:nucleic acid binding"/>
    <property type="evidence" value="ECO:0007669"/>
    <property type="project" value="InterPro"/>
</dbReference>
<evidence type="ECO:0000256" key="1">
    <source>
        <dbReference type="ARBA" id="ARBA00009277"/>
    </source>
</evidence>
<dbReference type="PANTHER" id="PTHR35004:SF7">
    <property type="entry name" value="INTEGRASE PROTEIN"/>
    <property type="match status" value="1"/>
</dbReference>
<dbReference type="InterPro" id="IPR001584">
    <property type="entry name" value="Integrase_cat-core"/>
</dbReference>
<comment type="similarity">
    <text evidence="1">Belongs to the transposase IS21/IS408/IS1162 family.</text>
</comment>
<accession>A0A0H5QHY8</accession>
<dbReference type="SUPFAM" id="SSF53098">
    <property type="entry name" value="Ribonuclease H-like"/>
    <property type="match status" value="1"/>
</dbReference>
<proteinExistence type="inferred from homology"/>
<name>A0A0H5QHY8_9ZZZZ</name>
<evidence type="ECO:0000259" key="2">
    <source>
        <dbReference type="PROSITE" id="PS50994"/>
    </source>
</evidence>
<dbReference type="InterPro" id="IPR036397">
    <property type="entry name" value="RNaseH_sf"/>
</dbReference>
<sequence length="521" mass="60379">MDIRQQILHFYRVEELSLREISRRTGTDRKTVTRLINAFEAAIKDNPETGIDEFLAARPKYKSRAYKAKVVRDAVSAEIDKWLRENERRRNNGMRKQCLKCTDIYNELLKKGLTVSYSSVCKYVRRKKEAKSGKPKDVYLRIHREPGEECEFDWGEVKLFLKGKKVTLMMAVFCMPYSKVRDAYLFHRQDTLAFMEAHRNFFKGIGGVPHTMVYDNMRVAVVFDEKSKKPTVALQRLSSFYKFQWRFCNARAGWEKGNVERSVDYVRGRAFTSCVDFDTIEVAQEWLTNVCCQLNREAASASTADKEDRMIADLSQLLDYPGEIGCYELADYKADKQATICIKNNHYSVPEEMAGETVTVKMYSEKIVILNKEHKAVGQHVRSYGSNEWIVDINHYVNTLMKKTQALIYSEAFHQMPNSMQVIYHKFFKDNGKEFLLLVKYVRDNDISYDDVLKAAGLIHGNGIKTFTADHFKVALHTLAAKDEPFREEQKTDEFIEIETGSEDILNQLENVMENGTKLPE</sequence>
<dbReference type="Pfam" id="PF22483">
    <property type="entry name" value="Mu-transpos_C_2"/>
    <property type="match status" value="1"/>
</dbReference>